<evidence type="ECO:0000313" key="3">
    <source>
        <dbReference type="EMBL" id="KAL1514893.1"/>
    </source>
</evidence>
<sequence>MLRLSPTPTPSEADALATRLHELQADERAFVREAASAVQAQRMQLRLLQREASQLEHQAASEERLAASAAEGGTRARLARAREQQLGLIAAFERESARGAALSRRAEEAAAAAVALRAEAARPRRAGVSRFEDGAPAQSQLARARAARGGAARRGAALRREVDELRGEKMVFAAKLQAVERERAALAGEAEALRAALRAADEAREHAEQKAAALGVSCGAHARHCTARRQQVEEKVRVVERQAKLARHREREAFSSSSIVRASSDAAAAIGGGAKEAEPRSLKEVVAALAELTGTEDDIDVIAESLARVEEENRRRLLELHSLQAQLKEEEAACDKLRKSAKQLQTTSASVDTSAHAKERQRLDSLRKQAQSILSSEDSDSAALEALLAAGRTLLDRLPSCDAKPRGRVAKGDFVSADDLKVGKEVVAVLRQLEEPLRQWAQEHSVRAAAREAAEREAAAARAAAEREAAEARAAAREAEEARAAAARAAAREAAAREAAEREEREAMEREEREAMEREERKAMEREAMEREAMEREEREAMEREEREAMEREEREAMEREEREAMEREEREAAAREAAARRVAPAAAGGGGGHEEAAAVEARAHRAFERRARADGAIAAGDFEAVVREADAGIAAAQLEQYGAMLRHKRREGEVGWEAFLSFFRKCRASEAAKRRLAARVLQRAGSADGEARVQQLLATHGKPAGGIDRRELKAMLKELLPEVFDRMSAAELDALVAQREGEHKRRWSQSEFSSFYRGCLSSEELISSYAGNVLLRFDESTGRLVQLDA</sequence>
<evidence type="ECO:0000313" key="4">
    <source>
        <dbReference type="Proteomes" id="UP001515480"/>
    </source>
</evidence>
<protein>
    <submittedName>
        <fullName evidence="3">Uncharacterized protein</fullName>
    </submittedName>
</protein>
<evidence type="ECO:0000256" key="2">
    <source>
        <dbReference type="SAM" id="MobiDB-lite"/>
    </source>
</evidence>
<feature type="region of interest" description="Disordered" evidence="2">
    <location>
        <begin position="127"/>
        <end position="148"/>
    </location>
</feature>
<reference evidence="3 4" key="1">
    <citation type="journal article" date="2024" name="Science">
        <title>Giant polyketide synthase enzymes in the biosynthesis of giant marine polyether toxins.</title>
        <authorList>
            <person name="Fallon T.R."/>
            <person name="Shende V.V."/>
            <person name="Wierzbicki I.H."/>
            <person name="Pendleton A.L."/>
            <person name="Watervoot N.F."/>
            <person name="Auber R.P."/>
            <person name="Gonzalez D.J."/>
            <person name="Wisecaver J.H."/>
            <person name="Moore B.S."/>
        </authorList>
    </citation>
    <scope>NUCLEOTIDE SEQUENCE [LARGE SCALE GENOMIC DNA]</scope>
    <source>
        <strain evidence="3 4">12B1</strain>
    </source>
</reference>
<feature type="region of interest" description="Disordered" evidence="2">
    <location>
        <begin position="485"/>
        <end position="562"/>
    </location>
</feature>
<evidence type="ECO:0000256" key="1">
    <source>
        <dbReference type="SAM" id="Coils"/>
    </source>
</evidence>
<keyword evidence="1" id="KW-0175">Coiled coil</keyword>
<keyword evidence="4" id="KW-1185">Reference proteome</keyword>
<feature type="compositionally biased region" description="Basic and acidic residues" evidence="2">
    <location>
        <begin position="490"/>
        <end position="562"/>
    </location>
</feature>
<dbReference type="Proteomes" id="UP001515480">
    <property type="component" value="Unassembled WGS sequence"/>
</dbReference>
<proteinExistence type="predicted"/>
<gene>
    <name evidence="3" type="ORF">AB1Y20_003975</name>
</gene>
<name>A0AB34J8F4_PRYPA</name>
<feature type="coiled-coil region" evidence="1">
    <location>
        <begin position="31"/>
        <end position="65"/>
    </location>
</feature>
<dbReference type="EMBL" id="JBGBPQ010000012">
    <property type="protein sequence ID" value="KAL1514893.1"/>
    <property type="molecule type" value="Genomic_DNA"/>
</dbReference>
<organism evidence="3 4">
    <name type="scientific">Prymnesium parvum</name>
    <name type="common">Toxic golden alga</name>
    <dbReference type="NCBI Taxonomy" id="97485"/>
    <lineage>
        <taxon>Eukaryota</taxon>
        <taxon>Haptista</taxon>
        <taxon>Haptophyta</taxon>
        <taxon>Prymnesiophyceae</taxon>
        <taxon>Prymnesiales</taxon>
        <taxon>Prymnesiaceae</taxon>
        <taxon>Prymnesium</taxon>
    </lineage>
</organism>
<accession>A0AB34J8F4</accession>
<dbReference type="AlphaFoldDB" id="A0AB34J8F4"/>
<feature type="coiled-coil region" evidence="1">
    <location>
        <begin position="306"/>
        <end position="347"/>
    </location>
</feature>
<comment type="caution">
    <text evidence="3">The sequence shown here is derived from an EMBL/GenBank/DDBJ whole genome shotgun (WGS) entry which is preliminary data.</text>
</comment>
<feature type="coiled-coil region" evidence="1">
    <location>
        <begin position="162"/>
        <end position="249"/>
    </location>
</feature>